<evidence type="ECO:0000256" key="8">
    <source>
        <dbReference type="ARBA" id="ARBA00023136"/>
    </source>
</evidence>
<keyword evidence="4" id="KW-1003">Cell membrane</keyword>
<comment type="subcellular location">
    <subcellularLocation>
        <location evidence="1">Cell membrane</location>
        <topology evidence="1">Multi-pass membrane protein</topology>
    </subcellularLocation>
</comment>
<evidence type="ECO:0000256" key="5">
    <source>
        <dbReference type="ARBA" id="ARBA00022692"/>
    </source>
</evidence>
<feature type="transmembrane region" description="Helical" evidence="10">
    <location>
        <begin position="134"/>
        <end position="152"/>
    </location>
</feature>
<dbReference type="GO" id="GO:0015297">
    <property type="term" value="F:antiporter activity"/>
    <property type="evidence" value="ECO:0007669"/>
    <property type="project" value="UniProtKB-KW"/>
</dbReference>
<dbReference type="RefSeq" id="WP_277523561.1">
    <property type="nucleotide sequence ID" value="NZ_JAMQOT010000007.1"/>
</dbReference>
<feature type="transmembrane region" description="Helical" evidence="10">
    <location>
        <begin position="388"/>
        <end position="412"/>
    </location>
</feature>
<evidence type="ECO:0000256" key="9">
    <source>
        <dbReference type="ARBA" id="ARBA00031636"/>
    </source>
</evidence>
<dbReference type="GO" id="GO:0006811">
    <property type="term" value="P:monoatomic ion transport"/>
    <property type="evidence" value="ECO:0007669"/>
    <property type="project" value="UniProtKB-KW"/>
</dbReference>
<name>A0A9Q4Q4S3_9EURY</name>
<keyword evidence="3" id="KW-0050">Antiport</keyword>
<dbReference type="InterPro" id="IPR048279">
    <property type="entry name" value="MdtK-like"/>
</dbReference>
<keyword evidence="5 10" id="KW-0812">Transmembrane</keyword>
<dbReference type="CDD" id="cd13137">
    <property type="entry name" value="MATE_NorM_like"/>
    <property type="match status" value="1"/>
</dbReference>
<evidence type="ECO:0000313" key="12">
    <source>
        <dbReference type="Proteomes" id="UP001154061"/>
    </source>
</evidence>
<dbReference type="InterPro" id="IPR002528">
    <property type="entry name" value="MATE_fam"/>
</dbReference>
<gene>
    <name evidence="11" type="ORF">NDI89_18085</name>
</gene>
<evidence type="ECO:0000256" key="3">
    <source>
        <dbReference type="ARBA" id="ARBA00022449"/>
    </source>
</evidence>
<keyword evidence="12" id="KW-1185">Reference proteome</keyword>
<dbReference type="EMBL" id="JAMQOT010000007">
    <property type="protein sequence ID" value="MDF9747498.1"/>
    <property type="molecule type" value="Genomic_DNA"/>
</dbReference>
<dbReference type="PANTHER" id="PTHR43298">
    <property type="entry name" value="MULTIDRUG RESISTANCE PROTEIN NORM-RELATED"/>
    <property type="match status" value="1"/>
</dbReference>
<evidence type="ECO:0000256" key="7">
    <source>
        <dbReference type="ARBA" id="ARBA00023065"/>
    </source>
</evidence>
<evidence type="ECO:0000256" key="4">
    <source>
        <dbReference type="ARBA" id="ARBA00022475"/>
    </source>
</evidence>
<reference evidence="11" key="1">
    <citation type="submission" date="2022-06" db="EMBL/GenBank/DDBJ databases">
        <title>Natrinema sp. a new haloarchaeum isolate from saline soil.</title>
        <authorList>
            <person name="Strakova D."/>
            <person name="Galisteo C."/>
            <person name="Sanchez-Porro C."/>
            <person name="Ventosa A."/>
        </authorList>
    </citation>
    <scope>NUCLEOTIDE SEQUENCE</scope>
    <source>
        <strain evidence="11">S1CR25-10</strain>
    </source>
</reference>
<keyword evidence="8 10" id="KW-0472">Membrane</keyword>
<dbReference type="PANTHER" id="PTHR43298:SF2">
    <property type="entry name" value="FMN_FAD EXPORTER YEEO-RELATED"/>
    <property type="match status" value="1"/>
</dbReference>
<dbReference type="InterPro" id="IPR050222">
    <property type="entry name" value="MATE_MdtK"/>
</dbReference>
<feature type="transmembrane region" description="Helical" evidence="10">
    <location>
        <begin position="95"/>
        <end position="114"/>
    </location>
</feature>
<keyword evidence="7" id="KW-0406">Ion transport</keyword>
<evidence type="ECO:0000256" key="1">
    <source>
        <dbReference type="ARBA" id="ARBA00004651"/>
    </source>
</evidence>
<proteinExistence type="predicted"/>
<keyword evidence="2" id="KW-0813">Transport</keyword>
<evidence type="ECO:0000256" key="6">
    <source>
        <dbReference type="ARBA" id="ARBA00022989"/>
    </source>
</evidence>
<evidence type="ECO:0000313" key="11">
    <source>
        <dbReference type="EMBL" id="MDF9747498.1"/>
    </source>
</evidence>
<keyword evidence="6 10" id="KW-1133">Transmembrane helix</keyword>
<feature type="transmembrane region" description="Helical" evidence="10">
    <location>
        <begin position="418"/>
        <end position="439"/>
    </location>
</feature>
<evidence type="ECO:0000256" key="10">
    <source>
        <dbReference type="SAM" id="Phobius"/>
    </source>
</evidence>
<evidence type="ECO:0000256" key="2">
    <source>
        <dbReference type="ARBA" id="ARBA00022448"/>
    </source>
</evidence>
<dbReference type="NCBIfam" id="TIGR00797">
    <property type="entry name" value="matE"/>
    <property type="match status" value="1"/>
</dbReference>
<dbReference type="Proteomes" id="UP001154061">
    <property type="component" value="Unassembled WGS sequence"/>
</dbReference>
<accession>A0A9Q4Q4S3</accession>
<dbReference type="Pfam" id="PF01554">
    <property type="entry name" value="MatE"/>
    <property type="match status" value="2"/>
</dbReference>
<feature type="transmembrane region" description="Helical" evidence="10">
    <location>
        <begin position="316"/>
        <end position="335"/>
    </location>
</feature>
<dbReference type="PIRSF" id="PIRSF006603">
    <property type="entry name" value="DinF"/>
    <property type="match status" value="1"/>
</dbReference>
<comment type="caution">
    <text evidence="11">The sequence shown here is derived from an EMBL/GenBank/DDBJ whole genome shotgun (WGS) entry which is preliminary data.</text>
</comment>
<protein>
    <recommendedName>
        <fullName evidence="9">Multidrug-efflux transporter</fullName>
    </recommendedName>
</protein>
<dbReference type="AlphaFoldDB" id="A0A9Q4Q4S3"/>
<dbReference type="GO" id="GO:0042910">
    <property type="term" value="F:xenobiotic transmembrane transporter activity"/>
    <property type="evidence" value="ECO:0007669"/>
    <property type="project" value="InterPro"/>
</dbReference>
<dbReference type="GO" id="GO:0005886">
    <property type="term" value="C:plasma membrane"/>
    <property type="evidence" value="ECO:0007669"/>
    <property type="project" value="UniProtKB-SubCell"/>
</dbReference>
<sequence>MAEFGGRVRSVWRRTLSLSWPIAIQQTFNTLMRTVDLVVTGLFSPAAVAAVGLADLYAQVPLRIGLGLGSGAIALSSQDTGRGAEATRDRAITQALLIGFAAGIPVTIVGLTLSEPLIALLGAEPDVVEIGGRYLALVLAAAPMRIVGLVGARSLQGTGDTRTPMLVNVGANAINIAATIGLGLGLGVLPELGIVGVGLGTAISRTVEGGAITVAIATERTDLSFGRPRSFTITRQLVAVSLPNVAEGMSTSLANFPFNALLLTFGTDVTAAYHIGRRSYQQVSGPLYRSYSVAASIVVGQELGDGRPDDARFSGLAMTALSVLTLGLAGGILIVDASRIAGLFTDDPATLEYAATFTRVFGVSMFWFGFFFPLSGSLRGAGDTRTPFYARLTGTVGFLLGCSYLVGVTFGYGLPGVYAGIILNYAWWTVVVGAGFLWGDWADTAATMMSERASDTG</sequence>
<feature type="transmembrane region" description="Helical" evidence="10">
    <location>
        <begin position="355"/>
        <end position="376"/>
    </location>
</feature>
<organism evidence="11 12">
    <name type="scientific">Natrinema salsiterrestre</name>
    <dbReference type="NCBI Taxonomy" id="2950540"/>
    <lineage>
        <taxon>Archaea</taxon>
        <taxon>Methanobacteriati</taxon>
        <taxon>Methanobacteriota</taxon>
        <taxon>Stenosarchaea group</taxon>
        <taxon>Halobacteria</taxon>
        <taxon>Halobacteriales</taxon>
        <taxon>Natrialbaceae</taxon>
        <taxon>Natrinema</taxon>
    </lineage>
</organism>